<keyword evidence="1" id="KW-0812">Transmembrane</keyword>
<dbReference type="EMBL" id="CASHTH010003084">
    <property type="protein sequence ID" value="CAI8040132.1"/>
    <property type="molecule type" value="Genomic_DNA"/>
</dbReference>
<organism evidence="2 3">
    <name type="scientific">Geodia barretti</name>
    <name type="common">Barrett's horny sponge</name>
    <dbReference type="NCBI Taxonomy" id="519541"/>
    <lineage>
        <taxon>Eukaryota</taxon>
        <taxon>Metazoa</taxon>
        <taxon>Porifera</taxon>
        <taxon>Demospongiae</taxon>
        <taxon>Heteroscleromorpha</taxon>
        <taxon>Tetractinellida</taxon>
        <taxon>Astrophorina</taxon>
        <taxon>Geodiidae</taxon>
        <taxon>Geodia</taxon>
    </lineage>
</organism>
<keyword evidence="1" id="KW-1133">Transmembrane helix</keyword>
<keyword evidence="1" id="KW-0472">Membrane</keyword>
<feature type="transmembrane region" description="Helical" evidence="1">
    <location>
        <begin position="7"/>
        <end position="38"/>
    </location>
</feature>
<gene>
    <name evidence="2" type="ORF">GBAR_LOCUS22359</name>
</gene>
<accession>A0AA35T365</accession>
<proteinExistence type="predicted"/>
<evidence type="ECO:0000256" key="1">
    <source>
        <dbReference type="SAM" id="Phobius"/>
    </source>
</evidence>
<feature type="transmembrane region" description="Helical" evidence="1">
    <location>
        <begin position="72"/>
        <end position="94"/>
    </location>
</feature>
<keyword evidence="3" id="KW-1185">Reference proteome</keyword>
<dbReference type="Proteomes" id="UP001174909">
    <property type="component" value="Unassembled WGS sequence"/>
</dbReference>
<sequence length="213" mass="23952">MGRPLKIAIIVEIVIRFLTILLGSLPALIASAVALGLMKNIPLRLYDYDDADDRKTFDDVTRDENESLRNSIYMATGLAIGVTCLGAIIQLLFIPFRLWLFSGESFLIKIFLVFDIVISFVLAAGHNVAGVMLTTHSIDIKWFFDYVQFINKDDPEKIRNAMAASSALCSNATFMFIILAVFMLFFLYKDWNKTDVNTASLNKTDKLLDQSSM</sequence>
<evidence type="ECO:0000313" key="3">
    <source>
        <dbReference type="Proteomes" id="UP001174909"/>
    </source>
</evidence>
<name>A0AA35T365_GEOBA</name>
<evidence type="ECO:0000313" key="2">
    <source>
        <dbReference type="EMBL" id="CAI8040132.1"/>
    </source>
</evidence>
<dbReference type="AlphaFoldDB" id="A0AA35T365"/>
<feature type="transmembrane region" description="Helical" evidence="1">
    <location>
        <begin position="161"/>
        <end position="188"/>
    </location>
</feature>
<protein>
    <submittedName>
        <fullName evidence="2">Uncharacterized protein</fullName>
    </submittedName>
</protein>
<feature type="transmembrane region" description="Helical" evidence="1">
    <location>
        <begin position="106"/>
        <end position="125"/>
    </location>
</feature>
<reference evidence="2" key="1">
    <citation type="submission" date="2023-03" db="EMBL/GenBank/DDBJ databases">
        <authorList>
            <person name="Steffen K."/>
            <person name="Cardenas P."/>
        </authorList>
    </citation>
    <scope>NUCLEOTIDE SEQUENCE</scope>
</reference>
<comment type="caution">
    <text evidence="2">The sequence shown here is derived from an EMBL/GenBank/DDBJ whole genome shotgun (WGS) entry which is preliminary data.</text>
</comment>